<evidence type="ECO:0000256" key="6">
    <source>
        <dbReference type="SAM" id="Phobius"/>
    </source>
</evidence>
<evidence type="ECO:0000256" key="3">
    <source>
        <dbReference type="ARBA" id="ARBA00022692"/>
    </source>
</evidence>
<evidence type="ECO:0000256" key="4">
    <source>
        <dbReference type="ARBA" id="ARBA00022989"/>
    </source>
</evidence>
<keyword evidence="9" id="KW-1185">Reference proteome</keyword>
<dbReference type="PANTHER" id="PTHR33406:SF13">
    <property type="entry name" value="MEMBRANE PROTEIN YDFJ"/>
    <property type="match status" value="1"/>
</dbReference>
<evidence type="ECO:0000256" key="2">
    <source>
        <dbReference type="ARBA" id="ARBA00022475"/>
    </source>
</evidence>
<feature type="transmembrane region" description="Helical" evidence="6">
    <location>
        <begin position="541"/>
        <end position="559"/>
    </location>
</feature>
<protein>
    <submittedName>
        <fullName evidence="8">MMPL family transporter</fullName>
    </submittedName>
</protein>
<feature type="transmembrane region" description="Helical" evidence="6">
    <location>
        <begin position="648"/>
        <end position="667"/>
    </location>
</feature>
<dbReference type="PROSITE" id="PS50156">
    <property type="entry name" value="SSD"/>
    <property type="match status" value="1"/>
</dbReference>
<dbReference type="AlphaFoldDB" id="A0A841TEW4"/>
<reference evidence="8 9" key="1">
    <citation type="submission" date="2020-08" db="EMBL/GenBank/DDBJ databases">
        <title>Cohnella phylogeny.</title>
        <authorList>
            <person name="Dunlap C."/>
        </authorList>
    </citation>
    <scope>NUCLEOTIDE SEQUENCE [LARGE SCALE GENOMIC DNA]</scope>
    <source>
        <strain evidence="8 9">DSM 103658</strain>
    </source>
</reference>
<dbReference type="InterPro" id="IPR000731">
    <property type="entry name" value="SSD"/>
</dbReference>
<accession>A0A841TEW4</accession>
<feature type="transmembrane region" description="Helical" evidence="6">
    <location>
        <begin position="571"/>
        <end position="596"/>
    </location>
</feature>
<keyword evidence="2" id="KW-1003">Cell membrane</keyword>
<proteinExistence type="predicted"/>
<dbReference type="InterPro" id="IPR050545">
    <property type="entry name" value="Mycobact_MmpL"/>
</dbReference>
<sequence>MIAMLYRMLAAVSIRYRRPILCGWLLFASASAWFAAQLPNALGDHGLTVQGSYAETQQILASQFKLPDEPVVVLFANERGETPGEFHRYIANALGRAEQIRGVEVAASPLRLKGMENGGYAYALLSVPDQVQEKREAVAQLREQLPVHPEFKAMLTGKPVVQEDVNQSSRHDLKAAEAVGLPVAFALLFLAFGGLLPAMIPILAGGMSVLIAMGILDAIGASGIVELSVFVYNVIPMVGMAVSLDFALLMVCRYREEKAALPSRQAVHRAMSTSGRAVLVSVVCVILALIGTFCIRMPIFNSVALGAIVVLAVSALINLTFVPALLYALGNRISPIHSRASRQGPPSRGWRLWLSAVMKRPGVSALACAAALAMCLLPIASMRMSIPGPDSLPSGTESREAAGLFADRFFPPKTTAAYVIIRASGARQEADRTADRIRSELERDARVLRIDTQRSSASGDYLLAVRLIGEASSDEAMRWVRERERQYGSLNVLIGGEPKEQQEIHDEMINRMPEVLAFVAVSNFLVLAFAFRSLFIPLKAIAMNLLSIGAALGILSWLFREGRLGLEPSDLAIMIPVFLFGLTFGISMDYGIFLLSRIYESYRRTRDNEAAIREGVAASGRMITSAAAIMIAVTAPFSLAGVTGVKQLGLGIAAALLIDATIIRMVLVPSLMKLMGKWNWWMPFARGGQPR</sequence>
<feature type="transmembrane region" description="Helical" evidence="6">
    <location>
        <begin position="230"/>
        <end position="254"/>
    </location>
</feature>
<dbReference type="PANTHER" id="PTHR33406">
    <property type="entry name" value="MEMBRANE PROTEIN MJ1562-RELATED"/>
    <property type="match status" value="1"/>
</dbReference>
<name>A0A841TEW4_9BACL</name>
<dbReference type="GO" id="GO:0005886">
    <property type="term" value="C:plasma membrane"/>
    <property type="evidence" value="ECO:0007669"/>
    <property type="project" value="UniProtKB-SubCell"/>
</dbReference>
<comment type="caution">
    <text evidence="8">The sequence shown here is derived from an EMBL/GenBank/DDBJ whole genome shotgun (WGS) entry which is preliminary data.</text>
</comment>
<dbReference type="Proteomes" id="UP000574133">
    <property type="component" value="Unassembled WGS sequence"/>
</dbReference>
<feature type="transmembrane region" description="Helical" evidence="6">
    <location>
        <begin position="203"/>
        <end position="224"/>
    </location>
</feature>
<keyword evidence="4 6" id="KW-1133">Transmembrane helix</keyword>
<feature type="transmembrane region" description="Helical" evidence="6">
    <location>
        <begin position="361"/>
        <end position="380"/>
    </location>
</feature>
<keyword evidence="3 6" id="KW-0812">Transmembrane</keyword>
<feature type="transmembrane region" description="Helical" evidence="6">
    <location>
        <begin position="622"/>
        <end position="642"/>
    </location>
</feature>
<evidence type="ECO:0000256" key="5">
    <source>
        <dbReference type="ARBA" id="ARBA00023136"/>
    </source>
</evidence>
<evidence type="ECO:0000313" key="8">
    <source>
        <dbReference type="EMBL" id="MBB6677838.1"/>
    </source>
</evidence>
<feature type="transmembrane region" description="Helical" evidence="6">
    <location>
        <begin position="305"/>
        <end position="329"/>
    </location>
</feature>
<feature type="transmembrane region" description="Helical" evidence="6">
    <location>
        <begin position="515"/>
        <end position="534"/>
    </location>
</feature>
<comment type="subcellular location">
    <subcellularLocation>
        <location evidence="1">Cell membrane</location>
        <topology evidence="1">Multi-pass membrane protein</topology>
    </subcellularLocation>
</comment>
<evidence type="ECO:0000313" key="9">
    <source>
        <dbReference type="Proteomes" id="UP000574133"/>
    </source>
</evidence>
<feature type="transmembrane region" description="Helical" evidence="6">
    <location>
        <begin position="178"/>
        <end position="196"/>
    </location>
</feature>
<dbReference type="Pfam" id="PF03176">
    <property type="entry name" value="MMPL"/>
    <property type="match status" value="2"/>
</dbReference>
<feature type="transmembrane region" description="Helical" evidence="6">
    <location>
        <begin position="275"/>
        <end position="299"/>
    </location>
</feature>
<evidence type="ECO:0000259" key="7">
    <source>
        <dbReference type="PROSITE" id="PS50156"/>
    </source>
</evidence>
<evidence type="ECO:0000256" key="1">
    <source>
        <dbReference type="ARBA" id="ARBA00004651"/>
    </source>
</evidence>
<gene>
    <name evidence="8" type="ORF">H4Q31_10935</name>
</gene>
<keyword evidence="5 6" id="KW-0472">Membrane</keyword>
<dbReference type="InterPro" id="IPR004869">
    <property type="entry name" value="MMPL_dom"/>
</dbReference>
<dbReference type="EMBL" id="JACJVN010000039">
    <property type="protein sequence ID" value="MBB6677838.1"/>
    <property type="molecule type" value="Genomic_DNA"/>
</dbReference>
<feature type="domain" description="SSD" evidence="7">
    <location>
        <begin position="198"/>
        <end position="328"/>
    </location>
</feature>
<dbReference type="Gene3D" id="1.20.1640.10">
    <property type="entry name" value="Multidrug efflux transporter AcrB transmembrane domain"/>
    <property type="match status" value="2"/>
</dbReference>
<organism evidence="8 9">
    <name type="scientific">Cohnella lubricantis</name>
    <dbReference type="NCBI Taxonomy" id="2163172"/>
    <lineage>
        <taxon>Bacteria</taxon>
        <taxon>Bacillati</taxon>
        <taxon>Bacillota</taxon>
        <taxon>Bacilli</taxon>
        <taxon>Bacillales</taxon>
        <taxon>Paenibacillaceae</taxon>
        <taxon>Cohnella</taxon>
    </lineage>
</organism>
<dbReference type="SUPFAM" id="SSF82866">
    <property type="entry name" value="Multidrug efflux transporter AcrB transmembrane domain"/>
    <property type="match status" value="2"/>
</dbReference>